<keyword evidence="2 5" id="KW-0812">Transmembrane</keyword>
<feature type="transmembrane region" description="Helical" evidence="5">
    <location>
        <begin position="85"/>
        <end position="106"/>
    </location>
</feature>
<dbReference type="EMBL" id="VSSQ01004247">
    <property type="protein sequence ID" value="MPM24365.1"/>
    <property type="molecule type" value="Genomic_DNA"/>
</dbReference>
<dbReference type="GO" id="GO:0065002">
    <property type="term" value="P:intracellular protein transmembrane transport"/>
    <property type="evidence" value="ECO:0007669"/>
    <property type="project" value="TreeGrafter"/>
</dbReference>
<sequence>MSFWDHLEEFRWTLIRIIAAVLILSIAGFILVPRIFDSIILAPTSSDFVTYRFLEGASKYIPFLPDFSAESFHVEMLNINMTTQFMTYISTSLTFAVLLTIPYILFEIWRFISPALYENETKGVRMAFGFGGIMFIIGCLVGYFIVFPLIFRFLITFELSDVIKNSISLDSYMNNFYTLILIMGVVFELPLVFWLLSNLGLIYRSFFRKYRRHAVVGSLILAALITPSGDPFSLFVVTIPLYMLWEISALVVKKEPPEEEEEEEVLPAIME</sequence>
<evidence type="ECO:0000313" key="6">
    <source>
        <dbReference type="EMBL" id="MPM24365.1"/>
    </source>
</evidence>
<comment type="caution">
    <text evidence="6">The sequence shown here is derived from an EMBL/GenBank/DDBJ whole genome shotgun (WGS) entry which is preliminary data.</text>
</comment>
<dbReference type="PANTHER" id="PTHR30371">
    <property type="entry name" value="SEC-INDEPENDENT PROTEIN TRANSLOCASE PROTEIN TATC"/>
    <property type="match status" value="1"/>
</dbReference>
<feature type="transmembrane region" description="Helical" evidence="5">
    <location>
        <begin position="127"/>
        <end position="155"/>
    </location>
</feature>
<name>A0A644Y724_9ZZZZ</name>
<dbReference type="GO" id="GO:0009977">
    <property type="term" value="F:proton motive force dependent protein transmembrane transporter activity"/>
    <property type="evidence" value="ECO:0007669"/>
    <property type="project" value="TreeGrafter"/>
</dbReference>
<comment type="subcellular location">
    <subcellularLocation>
        <location evidence="1">Membrane</location>
        <topology evidence="1">Multi-pass membrane protein</topology>
    </subcellularLocation>
</comment>
<feature type="transmembrane region" description="Helical" evidence="5">
    <location>
        <begin position="210"/>
        <end position="226"/>
    </location>
</feature>
<gene>
    <name evidence="6" type="primary">tatC2_6</name>
    <name evidence="6" type="ORF">SDC9_70847</name>
</gene>
<organism evidence="6">
    <name type="scientific">bioreactor metagenome</name>
    <dbReference type="NCBI Taxonomy" id="1076179"/>
    <lineage>
        <taxon>unclassified sequences</taxon>
        <taxon>metagenomes</taxon>
        <taxon>ecological metagenomes</taxon>
    </lineage>
</organism>
<dbReference type="Pfam" id="PF00902">
    <property type="entry name" value="TatC"/>
    <property type="match status" value="1"/>
</dbReference>
<evidence type="ECO:0000256" key="5">
    <source>
        <dbReference type="SAM" id="Phobius"/>
    </source>
</evidence>
<dbReference type="InterPro" id="IPR002033">
    <property type="entry name" value="TatC"/>
</dbReference>
<evidence type="ECO:0000256" key="1">
    <source>
        <dbReference type="ARBA" id="ARBA00004141"/>
    </source>
</evidence>
<feature type="transmembrane region" description="Helical" evidence="5">
    <location>
        <begin position="12"/>
        <end position="36"/>
    </location>
</feature>
<dbReference type="NCBIfam" id="TIGR00945">
    <property type="entry name" value="tatC"/>
    <property type="match status" value="1"/>
</dbReference>
<dbReference type="HAMAP" id="MF_00902">
    <property type="entry name" value="TatC"/>
    <property type="match status" value="1"/>
</dbReference>
<keyword evidence="3 5" id="KW-1133">Transmembrane helix</keyword>
<dbReference type="GO" id="GO:0043953">
    <property type="term" value="P:protein transport by the Tat complex"/>
    <property type="evidence" value="ECO:0007669"/>
    <property type="project" value="TreeGrafter"/>
</dbReference>
<proteinExistence type="inferred from homology"/>
<evidence type="ECO:0000256" key="4">
    <source>
        <dbReference type="ARBA" id="ARBA00023136"/>
    </source>
</evidence>
<feature type="transmembrane region" description="Helical" evidence="5">
    <location>
        <begin position="175"/>
        <end position="203"/>
    </location>
</feature>
<evidence type="ECO:0000256" key="2">
    <source>
        <dbReference type="ARBA" id="ARBA00022692"/>
    </source>
</evidence>
<protein>
    <submittedName>
        <fullName evidence="6">Sec-independent protein translocase protein TatCy</fullName>
    </submittedName>
</protein>
<reference evidence="6" key="1">
    <citation type="submission" date="2019-08" db="EMBL/GenBank/DDBJ databases">
        <authorList>
            <person name="Kucharzyk K."/>
            <person name="Murdoch R.W."/>
            <person name="Higgins S."/>
            <person name="Loffler F."/>
        </authorList>
    </citation>
    <scope>NUCLEOTIDE SEQUENCE</scope>
</reference>
<accession>A0A644Y724</accession>
<dbReference type="AlphaFoldDB" id="A0A644Y724"/>
<evidence type="ECO:0000256" key="3">
    <source>
        <dbReference type="ARBA" id="ARBA00022989"/>
    </source>
</evidence>
<dbReference type="GO" id="GO:0033281">
    <property type="term" value="C:TAT protein transport complex"/>
    <property type="evidence" value="ECO:0007669"/>
    <property type="project" value="TreeGrafter"/>
</dbReference>
<keyword evidence="4 5" id="KW-0472">Membrane</keyword>
<dbReference type="PANTHER" id="PTHR30371:SF0">
    <property type="entry name" value="SEC-INDEPENDENT PROTEIN TRANSLOCASE PROTEIN TATC, CHLOROPLASTIC-RELATED"/>
    <property type="match status" value="1"/>
</dbReference>
<dbReference type="PRINTS" id="PR01840">
    <property type="entry name" value="TATCFAMILY"/>
</dbReference>